<dbReference type="KEGG" id="aaf:AURANDRAFT_65958"/>
<evidence type="ECO:0000256" key="3">
    <source>
        <dbReference type="SAM" id="SignalP"/>
    </source>
</evidence>
<reference evidence="6 7" key="1">
    <citation type="journal article" date="2011" name="Proc. Natl. Acad. Sci. U.S.A.">
        <title>Niche of harmful alga Aureococcus anophagefferens revealed through ecogenomics.</title>
        <authorList>
            <person name="Gobler C.J."/>
            <person name="Berry D.L."/>
            <person name="Dyhrman S.T."/>
            <person name="Wilhelm S.W."/>
            <person name="Salamov A."/>
            <person name="Lobanov A.V."/>
            <person name="Zhang Y."/>
            <person name="Collier J.L."/>
            <person name="Wurch L.L."/>
            <person name="Kustka A.B."/>
            <person name="Dill B.D."/>
            <person name="Shah M."/>
            <person name="VerBerkmoes N.C."/>
            <person name="Kuo A."/>
            <person name="Terry A."/>
            <person name="Pangilinan J."/>
            <person name="Lindquist E.A."/>
            <person name="Lucas S."/>
            <person name="Paulsen I.T."/>
            <person name="Hattenrath-Lehmann T.K."/>
            <person name="Talmage S.C."/>
            <person name="Walker E.A."/>
            <person name="Koch F."/>
            <person name="Burson A.M."/>
            <person name="Marcoval M.A."/>
            <person name="Tang Y.Z."/>
            <person name="Lecleir G.R."/>
            <person name="Coyne K.J."/>
            <person name="Berg G.M."/>
            <person name="Bertrand E.M."/>
            <person name="Saito M.A."/>
            <person name="Gladyshev V.N."/>
            <person name="Grigoriev I.V."/>
        </authorList>
    </citation>
    <scope>NUCLEOTIDE SEQUENCE [LARGE SCALE GENOMIC DNA]</scope>
    <source>
        <strain evidence="7">CCMP 1984</strain>
    </source>
</reference>
<protein>
    <recommendedName>
        <fullName evidence="8">Bifunctional lysine-specific demethylase and histidyl-hydroxylase</fullName>
    </recommendedName>
</protein>
<dbReference type="InterPro" id="IPR009030">
    <property type="entry name" value="Growth_fac_rcpt_cys_sf"/>
</dbReference>
<dbReference type="Proteomes" id="UP000002729">
    <property type="component" value="Unassembled WGS sequence"/>
</dbReference>
<feature type="domain" description="JmjC" evidence="5">
    <location>
        <begin position="127"/>
        <end position="226"/>
    </location>
</feature>
<evidence type="ECO:0000313" key="7">
    <source>
        <dbReference type="Proteomes" id="UP000002729"/>
    </source>
</evidence>
<keyword evidence="2" id="KW-0812">Transmembrane</keyword>
<feature type="region of interest" description="Disordered" evidence="1">
    <location>
        <begin position="3338"/>
        <end position="3391"/>
    </location>
</feature>
<feature type="transmembrane region" description="Helical" evidence="2">
    <location>
        <begin position="3161"/>
        <end position="3179"/>
    </location>
</feature>
<evidence type="ECO:0000259" key="4">
    <source>
        <dbReference type="Pfam" id="PF01833"/>
    </source>
</evidence>
<dbReference type="InterPro" id="IPR002909">
    <property type="entry name" value="IPT_dom"/>
</dbReference>
<feature type="transmembrane region" description="Helical" evidence="2">
    <location>
        <begin position="2908"/>
        <end position="2925"/>
    </location>
</feature>
<evidence type="ECO:0008006" key="8">
    <source>
        <dbReference type="Google" id="ProtNLM"/>
    </source>
</evidence>
<evidence type="ECO:0000313" key="6">
    <source>
        <dbReference type="EMBL" id="EGB05991.1"/>
    </source>
</evidence>
<feature type="transmembrane region" description="Helical" evidence="2">
    <location>
        <begin position="3195"/>
        <end position="3216"/>
    </location>
</feature>
<feature type="domain" description="IPT/TIG" evidence="4">
    <location>
        <begin position="2095"/>
        <end position="2165"/>
    </location>
</feature>
<dbReference type="eggNOG" id="KOG1217">
    <property type="taxonomic scope" value="Eukaryota"/>
</dbReference>
<gene>
    <name evidence="6" type="ORF">AURANDRAFT_65958</name>
</gene>
<accession>F0YFU8</accession>
<dbReference type="SUPFAM" id="SSF51197">
    <property type="entry name" value="Clavaminate synthase-like"/>
    <property type="match status" value="1"/>
</dbReference>
<organism evidence="7">
    <name type="scientific">Aureococcus anophagefferens</name>
    <name type="common">Harmful bloom alga</name>
    <dbReference type="NCBI Taxonomy" id="44056"/>
    <lineage>
        <taxon>Eukaryota</taxon>
        <taxon>Sar</taxon>
        <taxon>Stramenopiles</taxon>
        <taxon>Ochrophyta</taxon>
        <taxon>Pelagophyceae</taxon>
        <taxon>Pelagomonadales</taxon>
        <taxon>Pelagomonadaceae</taxon>
        <taxon>Aureococcus</taxon>
    </lineage>
</organism>
<feature type="domain" description="IPT/TIG" evidence="4">
    <location>
        <begin position="2496"/>
        <end position="2583"/>
    </location>
</feature>
<name>F0YFU8_AURAN</name>
<dbReference type="OrthoDB" id="189446at2759"/>
<evidence type="ECO:0000256" key="2">
    <source>
        <dbReference type="SAM" id="Phobius"/>
    </source>
</evidence>
<evidence type="ECO:0000259" key="5">
    <source>
        <dbReference type="Pfam" id="PF08007"/>
    </source>
</evidence>
<dbReference type="SUPFAM" id="SSF57184">
    <property type="entry name" value="Growth factor receptor domain"/>
    <property type="match status" value="2"/>
</dbReference>
<dbReference type="Pfam" id="PF01833">
    <property type="entry name" value="TIG"/>
    <property type="match status" value="2"/>
</dbReference>
<keyword evidence="2" id="KW-0472">Membrane</keyword>
<dbReference type="SUPFAM" id="SSF81296">
    <property type="entry name" value="E set domains"/>
    <property type="match status" value="3"/>
</dbReference>
<dbReference type="Pfam" id="PF08007">
    <property type="entry name" value="JmjC_2"/>
    <property type="match status" value="1"/>
</dbReference>
<feature type="transmembrane region" description="Helical" evidence="2">
    <location>
        <begin position="3071"/>
        <end position="3088"/>
    </location>
</feature>
<dbReference type="Gene3D" id="2.10.50.10">
    <property type="entry name" value="Tumor Necrosis Factor Receptor, subunit A, domain 2"/>
    <property type="match status" value="4"/>
</dbReference>
<feature type="transmembrane region" description="Helical" evidence="2">
    <location>
        <begin position="2804"/>
        <end position="2827"/>
    </location>
</feature>
<feature type="transmembrane region" description="Helical" evidence="2">
    <location>
        <begin position="2868"/>
        <end position="2887"/>
    </location>
</feature>
<feature type="signal peptide" evidence="3">
    <location>
        <begin position="1"/>
        <end position="19"/>
    </location>
</feature>
<keyword evidence="2" id="KW-1133">Transmembrane helix</keyword>
<dbReference type="InterPro" id="IPR013783">
    <property type="entry name" value="Ig-like_fold"/>
</dbReference>
<sequence length="3391" mass="349330">MMRGVVLASLLAAARGAASWNESYVDGLLHAGAVAKVEGLLPASSFRLDALVAALGDAAWAEPLVHLSSERGAQAALGSYADVAAAVAAGDASAVLRLEKLAAPGAAVAAALGGDGLGWALDRGDSVHVYWSGPGGAALRNHTDPSEILVVQLSGTKAWLVCAEPPRSPFEDAEAKLDRCASYDDVEMAGRACETLTLGPGDALAIPPRTVHSARAVGGESVHLTLQRAGARPACGDVDEEAGYGAALRAAGARDALVAMADAGVFPPDVALEDADAAARSDGLAEFAIGDDDVADAWRRAARAQGWAGLDALAAPATLTVGAGDALEAAVVSLATRRAPAGGCAGLRAVFGAFAAFDDEAACAAAAAFAAALDGAGAVSVAADRDGSPRVAVERGALADVAVDGASRGAAADDFFAAVAAAAPAASGPLAKLRACAARAATALSATFAVDDGSVEVGLAAPRGALPQVLDCVAESGVVDASRDGATGLRVTLAASGAVTGAATVTSAAGGDVALARRRALQTTTWRVGNACAVGTYGSGYECASCNEECDVQHWSGAYYEYSCDSGCTSCASCPECEPGTYQPYTAQTYCYSCPTGTYAPSNGLTACTVCEVGKYAMAAGSCACTLCEPGTYAPATETVLCTECEAGRYQSAFGATTCYDCPEGFFCPTQADGATACPAGKYSGANAEDCISCPDGYYSDADCDGDDADACSGGITSCEPCAAGTYPSTSNAYCISCDAGTYSPGGQETCTECPAGAYCGTGSSSYTICEAGKYAISGSSSCSSCAAGRFLADDGATLEAHDTGNDCVVCDAGRYSASSASGSCAACAEGTFLWDETLLDELLHDNANDCSSCPEGTYSGAGASSCAACDAGTFAAGEGNSACEVCAAGSYVVEAQQGACLPCAAGKYNDDAGTDASNHDESADCLSCDAGKFSEDAGSTACDDCAAGTFASGVGNSDCNVCYAGTYSLGAAATCAHCPAQTSLADEGTAASAHDSEDDCLGCGEGLWCASGGCHECTDCELCTNENHEPTFAVGDATLDLGAVDENGGFAIIGELGASDIENDYLDYVITAGDDAGLFSAANNILYVVADAGVHDGAVLRDLTVLVTVNDVNDIAMTAASPSTLSVVGGEAVVITGANLGPYGDAAGVDVTMTYGNGADGATYYAYGCSVTTPGTEITCSTDEGVGALHSWTVTIAAPGATTWTATGAFTTSYAGPTLASVTTTADLATAGGEAVALGGSEFGPRCDGYCGEGEKPCGGACVETSATCASAPADDALCGAWLADTVRVFYAADADDLGSSWACASVDVSSSDGGELTCVTGAGYGTAGYWVVLVGSPGANAAYTYRTEDLHDATVSYAAPSISGIATADGTAITMLPTIGGTTMVVAGANFGAADDLASVSVDMHANQGDGDGWVDLEDCAITVDHTEITCVLPERGGVDYHWRATRAGLTSDASTVLTKYAPPTVTGVSGALTISSTAGGATIYVHGDNFGLTWMESSFTYGPLPDADLYSGTCSVTVKHERAACTTGPGTGSGHALKFTLWGQESVVFDAGVGYGTPYITFYENFYSSDPDRDGFLTAGGEKIVVHGGNFGADDSKIDAVTFGPSGYEYQTCDVDGAYGAPGCGCVVALDHEALECNTTAAVGMNHQWKVIIDGQHSTTPSTKTQPPSVDAIVIVGNESVAAVAAVGGGEVVRILGANFGAEQDKVEGVSYGPSGAEYAARNCTLLGDGALECLTSPGIGEELSFTVVVADQASEPGGVLSYAAPEIFAIAPAAAETAGGALLVINGTNLGLDYYMSYLEVLVDGAVVALDGAELTRATPGSSGYTYACGDGLECVALVAPPMGDAVHTCAVSVRVGSTEHPSIVLSSGEVSYEYDGPVITSLSTADGDTFGTVKCEILGHNFGASANLGSVYVNGAKIPAAQISEYGHNRIVLLYLGGVTGVLYVELGAKASDEMSFEIRSPRLVTEDSRFKPDADGYRTTGTTADGDQRFVTVAGYHFSGSMEVWVGAEEVLDGNGDQRFGVQAEIVGDLEEVDDVLTTLDIDDTCRSLTFKVPESAGAREIITVFSGGYPSYVGNTSADALYINYLPPSIDSVSATLVGTAGGDELALAGDNFGPAEDAVSLGGVACAVVSWSHTTVVVTAPPGEGAGLSLVVEAADQAASVGVGYNPPVVASVDPPSLSLTNAGGLITITGSDFGLDPVVSLPLDADRAVATSVVSHDHSTIVLSVGAGQGRNDLTIDVAGQVAIEPYAYAAPVVASSSPDEAATEGGVAMTIAGSHLGVGSDYVVSFQIDGATLFSTADGSLVVSSYATDAIELLSPEGEASGPMTVVVAACGSVDDPDSCVASGEAVTFTFSPPKIYYVAVEAFDGSLLRPFAGCYVPEGETEEVCVDASCDRTAACKGATLDGCDLRTRGGAEVVLYGANFGLSLPTIVFDGAPVDAELVSHDAGHSTHALVKFVLPAGSGRDLDVVVEAGGTASAAAAFAYDPPCVTSVYPNAPDASGSVLNINGHNFGETDDAAGNVSIVIGGLECGPVVVGATTLPAWQTDGGNAYLYCATPRLTVGVKDVNITAAGQSVYYAESEAMISFSCANDHYGQVADQVYVEADGSCHEECVEDDARACAVVHLPDGNVKNCTVLTREDEYCLECPLGSMCDAWTTVYPIEPYAESGYYRLDLGDAGEYDVSCDAFREHRPFYCYDFSPCSPADACVGANECAEGYTQTKCSKCCDVSRSRNADGSKNPECWNDAKTEEMLYYRAYGECVECPTSQAWLIALLVVGAAGAGGLAYLLKKRRVEIAVLAIGVDYLQVLSVFAGTEIAWPRVLRDFYRNLAVINLDFLDIFPPECSLAMSYEQSWLAVEFAPLILAAACYLVFLVVYTYQVCANAHNRREMKKKLARLRGQLTSALLYGFYFVYLYIAENTLDVLNCARVENPDGARTEEEYLMSDPSELCWTEGETQARLYPVAIGFIFVYIFGYPLLLFWLLKSKETRSLIYDDQLLRYMHKGGHEEGLSPYLATVAKTRAKLGLLYYRFKPDMPYWIVVVVLRKMCLAITTIMFHSSASFQLATLLLILFSSLVLQMRHLPYSSPALGTDVLRLEDERLKRLEEEEKASPNYKDQAARKARTKIINFDGYKAHPKVTNVSAKFVFEYNTVEGLLLSCSVLICLFGVMLDSDYLEDGKHKSVREAITILTLFIISVSLAYFGAVIWHEIVSELFPFLKCTPCLENRVQVKERASTFDKNIELAEGNFNRRAARPEKVQDADLMSVEEQLQMKALLAKMQDENRALKKDLAAASKDDAKTATKVVKKKKGFANVFSSSSKTVAHRGSAAMDGASGFSKDASEQIATPTAASNPMMFKKPSATTPKPPKPAPASPKPPPAPTP</sequence>
<dbReference type="CDD" id="cd00185">
    <property type="entry name" value="TNFRSF"/>
    <property type="match status" value="2"/>
</dbReference>
<feature type="transmembrane region" description="Helical" evidence="2">
    <location>
        <begin position="2970"/>
        <end position="2992"/>
    </location>
</feature>
<dbReference type="EMBL" id="GL833137">
    <property type="protein sequence ID" value="EGB05991.1"/>
    <property type="molecule type" value="Genomic_DNA"/>
</dbReference>
<dbReference type="SMART" id="SM01411">
    <property type="entry name" value="Ephrin_rec_like"/>
    <property type="match status" value="8"/>
</dbReference>
<evidence type="ECO:0000256" key="1">
    <source>
        <dbReference type="SAM" id="MobiDB-lite"/>
    </source>
</evidence>
<feature type="chain" id="PRO_5003264609" description="Bifunctional lysine-specific demethylase and histidyl-hydroxylase" evidence="3">
    <location>
        <begin position="20"/>
        <end position="3391"/>
    </location>
</feature>
<dbReference type="RefSeq" id="XP_009039250.1">
    <property type="nucleotide sequence ID" value="XM_009041002.1"/>
</dbReference>
<keyword evidence="7" id="KW-1185">Reference proteome</keyword>
<feature type="compositionally biased region" description="Pro residues" evidence="1">
    <location>
        <begin position="3373"/>
        <end position="3391"/>
    </location>
</feature>
<dbReference type="InParanoid" id="F0YFU8"/>
<dbReference type="Gene3D" id="2.60.120.650">
    <property type="entry name" value="Cupin"/>
    <property type="match status" value="1"/>
</dbReference>
<keyword evidence="3" id="KW-0732">Signal</keyword>
<dbReference type="PANTHER" id="PTHR46967:SF1">
    <property type="entry name" value="KERATIN-ASSOCIATED PROTEIN 16-1-LIKE"/>
    <property type="match status" value="1"/>
</dbReference>
<dbReference type="InterPro" id="IPR003347">
    <property type="entry name" value="JmjC_dom"/>
</dbReference>
<proteinExistence type="predicted"/>
<dbReference type="GeneID" id="20225583"/>
<dbReference type="CDD" id="cd00102">
    <property type="entry name" value="IPT"/>
    <property type="match status" value="2"/>
</dbReference>
<dbReference type="InterPro" id="IPR014756">
    <property type="entry name" value="Ig_E-set"/>
</dbReference>
<dbReference type="Gene3D" id="2.60.40.10">
    <property type="entry name" value="Immunoglobulins"/>
    <property type="match status" value="4"/>
</dbReference>
<feature type="transmembrane region" description="Helical" evidence="2">
    <location>
        <begin position="2777"/>
        <end position="2797"/>
    </location>
</feature>
<dbReference type="PANTHER" id="PTHR46967">
    <property type="entry name" value="INSULIN-LIKE GROWTH FACTOR BINDING PROTEIN,N-TERMINAL"/>
    <property type="match status" value="1"/>
</dbReference>